<dbReference type="PANTHER" id="PTHR43065:SF50">
    <property type="entry name" value="HISTIDINE KINASE"/>
    <property type="match status" value="1"/>
</dbReference>
<dbReference type="SUPFAM" id="SSF47384">
    <property type="entry name" value="Homodimeric domain of signal transducing histidine kinase"/>
    <property type="match status" value="1"/>
</dbReference>
<dbReference type="Proteomes" id="UP000265938">
    <property type="component" value="Unassembled WGS sequence"/>
</dbReference>
<dbReference type="InterPro" id="IPR005467">
    <property type="entry name" value="His_kinase_dom"/>
</dbReference>
<evidence type="ECO:0000313" key="8">
    <source>
        <dbReference type="Proteomes" id="UP000265938"/>
    </source>
</evidence>
<keyword evidence="9" id="KW-1185">Reference proteome</keyword>
<protein>
    <recommendedName>
        <fullName evidence="2">histidine kinase</fullName>
        <ecNumber evidence="2">2.7.13.3</ecNumber>
    </recommendedName>
</protein>
<reference evidence="9" key="3">
    <citation type="journal article" date="2019" name="Int. J. Syst. Evol. Microbiol.">
        <title>The Global Catalogue of Microorganisms (GCM) 10K type strain sequencing project: providing services to taxonomists for standard genome sequencing and annotation.</title>
        <authorList>
            <consortium name="The Broad Institute Genomics Platform"/>
            <consortium name="The Broad Institute Genome Sequencing Center for Infectious Disease"/>
            <person name="Wu L."/>
            <person name="Ma J."/>
        </authorList>
    </citation>
    <scope>NUCLEOTIDE SEQUENCE [LARGE SCALE GENOMIC DNA]</scope>
    <source>
        <strain evidence="9">CGMCC 1.15394</strain>
    </source>
</reference>
<evidence type="ECO:0000313" key="7">
    <source>
        <dbReference type="EMBL" id="RJF35817.1"/>
    </source>
</evidence>
<proteinExistence type="predicted"/>
<dbReference type="GO" id="GO:0000155">
    <property type="term" value="F:phosphorelay sensor kinase activity"/>
    <property type="evidence" value="ECO:0007669"/>
    <property type="project" value="InterPro"/>
</dbReference>
<reference evidence="7 8" key="2">
    <citation type="submission" date="2018-09" db="EMBL/GenBank/DDBJ databases">
        <title>Identification of marine bacteria producing industrial enzymes.</title>
        <authorList>
            <person name="Cheng T.H."/>
            <person name="Saidin J."/>
            <person name="Muhd D.D."/>
            <person name="Isa M.N.M."/>
            <person name="Bakar M.F.A."/>
            <person name="Ismail N."/>
        </authorList>
    </citation>
    <scope>NUCLEOTIDE SEQUENCE [LARGE SCALE GENOMIC DNA]</scope>
    <source>
        <strain evidence="7 8">MNAD 1.6</strain>
    </source>
</reference>
<dbReference type="InterPro" id="IPR004358">
    <property type="entry name" value="Sig_transdc_His_kin-like_C"/>
</dbReference>
<dbReference type="Gene3D" id="1.10.287.130">
    <property type="match status" value="1"/>
</dbReference>
<dbReference type="EMBL" id="BMIT01000006">
    <property type="protein sequence ID" value="GGE93683.1"/>
    <property type="molecule type" value="Genomic_DNA"/>
</dbReference>
<keyword evidence="3" id="KW-0597">Phosphoprotein</keyword>
<evidence type="ECO:0000313" key="9">
    <source>
        <dbReference type="Proteomes" id="UP000638462"/>
    </source>
</evidence>
<evidence type="ECO:0000256" key="2">
    <source>
        <dbReference type="ARBA" id="ARBA00012438"/>
    </source>
</evidence>
<comment type="catalytic activity">
    <reaction evidence="1">
        <text>ATP + protein L-histidine = ADP + protein N-phospho-L-histidine.</text>
        <dbReference type="EC" id="2.7.13.3"/>
    </reaction>
</comment>
<dbReference type="CDD" id="cd00082">
    <property type="entry name" value="HisKA"/>
    <property type="match status" value="1"/>
</dbReference>
<dbReference type="InterPro" id="IPR036097">
    <property type="entry name" value="HisK_dim/P_sf"/>
</dbReference>
<dbReference type="InterPro" id="IPR003594">
    <property type="entry name" value="HATPase_dom"/>
</dbReference>
<dbReference type="Proteomes" id="UP000638462">
    <property type="component" value="Unassembled WGS sequence"/>
</dbReference>
<evidence type="ECO:0000256" key="1">
    <source>
        <dbReference type="ARBA" id="ARBA00000085"/>
    </source>
</evidence>
<reference evidence="6" key="4">
    <citation type="submission" date="2020-09" db="EMBL/GenBank/DDBJ databases">
        <authorList>
            <person name="Sun Q."/>
            <person name="Zhou Y."/>
        </authorList>
    </citation>
    <scope>NUCLEOTIDE SEQUENCE</scope>
    <source>
        <strain evidence="6">CGMCC 1.15394</strain>
    </source>
</reference>
<dbReference type="SMART" id="SM00387">
    <property type="entry name" value="HATPase_c"/>
    <property type="match status" value="1"/>
</dbReference>
<dbReference type="EMBL" id="QYSE01000002">
    <property type="protein sequence ID" value="RJF35817.1"/>
    <property type="molecule type" value="Genomic_DNA"/>
</dbReference>
<feature type="coiled-coil region" evidence="4">
    <location>
        <begin position="20"/>
        <end position="54"/>
    </location>
</feature>
<organism evidence="7 8">
    <name type="scientific">Pseudoalteromonas gelatinilytica</name>
    <dbReference type="NCBI Taxonomy" id="1703256"/>
    <lineage>
        <taxon>Bacteria</taxon>
        <taxon>Pseudomonadati</taxon>
        <taxon>Pseudomonadota</taxon>
        <taxon>Gammaproteobacteria</taxon>
        <taxon>Alteromonadales</taxon>
        <taxon>Pseudoalteromonadaceae</taxon>
        <taxon>Pseudoalteromonas</taxon>
    </lineage>
</organism>
<dbReference type="RefSeq" id="WP_105173741.1">
    <property type="nucleotide sequence ID" value="NZ_BMIT01000006.1"/>
</dbReference>
<dbReference type="InterPro" id="IPR003661">
    <property type="entry name" value="HisK_dim/P_dom"/>
</dbReference>
<sequence>MFETKMDDFKQAYLLEKAAREEAEQLLADKSRILVALNSELEQKIADLEHHQAMFIQAEKMATLGTLCAGVAHEINNPLAYSISNVDCLKTYCNYFSELLAVCDEFACSDTDKAAFCRQLTELNKVHSFRFVADDLPELISDTSQGLQRISKIVANLLDFSRPKSHDKQFADMTEAVKSAVKLLANQLRNCHLHTQYSPISQSWCNLPAISQVIVNILINAKQACDNLSAKAEISVAVYELEQHIYIDVEDNGAGMSEETIAKIYDPFYTTKPVGEGTGMGMTMVYAIVHEHQGRIDIQSTEGMGTRISCVFPVQSQVRKTVTS</sequence>
<keyword evidence="6" id="KW-0418">Kinase</keyword>
<dbReference type="AlphaFoldDB" id="A0A3A3EJS6"/>
<dbReference type="SUPFAM" id="SSF55874">
    <property type="entry name" value="ATPase domain of HSP90 chaperone/DNA topoisomerase II/histidine kinase"/>
    <property type="match status" value="1"/>
</dbReference>
<keyword evidence="4" id="KW-0175">Coiled coil</keyword>
<accession>A0A3A3EJS6</accession>
<dbReference type="Pfam" id="PF02518">
    <property type="entry name" value="HATPase_c"/>
    <property type="match status" value="1"/>
</dbReference>
<dbReference type="InterPro" id="IPR036890">
    <property type="entry name" value="HATPase_C_sf"/>
</dbReference>
<dbReference type="Gene3D" id="3.30.565.10">
    <property type="entry name" value="Histidine kinase-like ATPase, C-terminal domain"/>
    <property type="match status" value="1"/>
</dbReference>
<name>A0A3A3EJS6_9GAMM</name>
<evidence type="ECO:0000256" key="3">
    <source>
        <dbReference type="ARBA" id="ARBA00022553"/>
    </source>
</evidence>
<dbReference type="PRINTS" id="PR00344">
    <property type="entry name" value="BCTRLSENSOR"/>
</dbReference>
<evidence type="ECO:0000313" key="6">
    <source>
        <dbReference type="EMBL" id="GGE93683.1"/>
    </source>
</evidence>
<feature type="domain" description="Histidine kinase" evidence="5">
    <location>
        <begin position="70"/>
        <end position="316"/>
    </location>
</feature>
<dbReference type="PANTHER" id="PTHR43065">
    <property type="entry name" value="SENSOR HISTIDINE KINASE"/>
    <property type="match status" value="1"/>
</dbReference>
<dbReference type="PROSITE" id="PS50109">
    <property type="entry name" value="HIS_KIN"/>
    <property type="match status" value="1"/>
</dbReference>
<gene>
    <name evidence="7" type="ORF">D4741_12690</name>
    <name evidence="6" type="ORF">GCM10008027_18180</name>
</gene>
<evidence type="ECO:0000259" key="5">
    <source>
        <dbReference type="PROSITE" id="PS50109"/>
    </source>
</evidence>
<keyword evidence="6" id="KW-0808">Transferase</keyword>
<comment type="caution">
    <text evidence="7">The sequence shown here is derived from an EMBL/GenBank/DDBJ whole genome shotgun (WGS) entry which is preliminary data.</text>
</comment>
<dbReference type="EC" id="2.7.13.3" evidence="2"/>
<evidence type="ECO:0000256" key="4">
    <source>
        <dbReference type="SAM" id="Coils"/>
    </source>
</evidence>
<reference evidence="6" key="1">
    <citation type="journal article" date="2014" name="Int. J. Syst. Evol. Microbiol.">
        <title>Complete genome of a new Firmicutes species belonging to the dominant human colonic microbiota ('Ruminococcus bicirculans') reveals two chromosomes and a selective capacity to utilize plant glucans.</title>
        <authorList>
            <consortium name="NISC Comparative Sequencing Program"/>
            <person name="Wegmann U."/>
            <person name="Louis P."/>
            <person name="Goesmann A."/>
            <person name="Henrissat B."/>
            <person name="Duncan S.H."/>
            <person name="Flint H.J."/>
        </authorList>
    </citation>
    <scope>NUCLEOTIDE SEQUENCE</scope>
    <source>
        <strain evidence="6">CGMCC 1.15394</strain>
    </source>
</reference>